<accession>A0A086T4J6</accession>
<organism evidence="1 2">
    <name type="scientific">Hapsidospora chrysogenum (strain ATCC 11550 / CBS 779.69 / DSM 880 / IAM 14645 / JCM 23072 / IMI 49137)</name>
    <name type="common">Acremonium chrysogenum</name>
    <dbReference type="NCBI Taxonomy" id="857340"/>
    <lineage>
        <taxon>Eukaryota</taxon>
        <taxon>Fungi</taxon>
        <taxon>Dikarya</taxon>
        <taxon>Ascomycota</taxon>
        <taxon>Pezizomycotina</taxon>
        <taxon>Sordariomycetes</taxon>
        <taxon>Hypocreomycetidae</taxon>
        <taxon>Hypocreales</taxon>
        <taxon>Bionectriaceae</taxon>
        <taxon>Hapsidospora</taxon>
    </lineage>
</organism>
<gene>
    <name evidence="1" type="ORF">ACRE_049530</name>
</gene>
<dbReference type="STRING" id="857340.A0A086T4J6"/>
<reference evidence="2" key="1">
    <citation type="journal article" date="2014" name="Genome Announc.">
        <title>Genome sequence and annotation of Acremonium chrysogenum, producer of the beta-lactam antibiotic cephalosporin C.</title>
        <authorList>
            <person name="Terfehr D."/>
            <person name="Dahlmann T.A."/>
            <person name="Specht T."/>
            <person name="Zadra I."/>
            <person name="Kuernsteiner H."/>
            <person name="Kueck U."/>
        </authorList>
    </citation>
    <scope>NUCLEOTIDE SEQUENCE [LARGE SCALE GENOMIC DNA]</scope>
    <source>
        <strain evidence="2">ATCC 11550 / CBS 779.69 / DSM 880 / IAM 14645 / JCM 23072 / IMI 49137</strain>
    </source>
</reference>
<proteinExistence type="predicted"/>
<dbReference type="Gene3D" id="3.40.630.30">
    <property type="match status" value="1"/>
</dbReference>
<sequence length="220" mass="24828">MPKPAIKLVPWDPESTSHIERLVDQRIACGWAAPHVPEVWRDAHLAGTKCVWWVEKTPLSDTSRTLRGAARTPSQTKILPIGHVALDKEHPDAAKLGLPLPTEGAFFIKSLYISRALHGLGLGSTTMDMVERVATDEPLNAKHLLLDTLLEDDARDEEIAMAYTGGPPGEFPPQLWYAKRGYEVIGTAKDFYRERDRSGKIWSLRTVFMHRDLLKHRDKY</sequence>
<name>A0A086T4J6_HAPC1</name>
<comment type="caution">
    <text evidence="1">The sequence shown here is derived from an EMBL/GenBank/DDBJ whole genome shotgun (WGS) entry which is preliminary data.</text>
</comment>
<evidence type="ECO:0000313" key="2">
    <source>
        <dbReference type="Proteomes" id="UP000029964"/>
    </source>
</evidence>
<protein>
    <recommendedName>
        <fullName evidence="3">N-acetyltransferase domain-containing protein</fullName>
    </recommendedName>
</protein>
<dbReference type="SUPFAM" id="SSF55729">
    <property type="entry name" value="Acyl-CoA N-acyltransferases (Nat)"/>
    <property type="match status" value="1"/>
</dbReference>
<evidence type="ECO:0008006" key="3">
    <source>
        <dbReference type="Google" id="ProtNLM"/>
    </source>
</evidence>
<evidence type="ECO:0000313" key="1">
    <source>
        <dbReference type="EMBL" id="KFH44278.1"/>
    </source>
</evidence>
<keyword evidence="2" id="KW-1185">Reference proteome</keyword>
<dbReference type="Proteomes" id="UP000029964">
    <property type="component" value="Unassembled WGS sequence"/>
</dbReference>
<dbReference type="HOGENOM" id="CLU_089360_0_0_1"/>
<dbReference type="EMBL" id="JPKY01000051">
    <property type="protein sequence ID" value="KFH44278.1"/>
    <property type="molecule type" value="Genomic_DNA"/>
</dbReference>
<dbReference type="OrthoDB" id="2326446at2759"/>
<dbReference type="InterPro" id="IPR016181">
    <property type="entry name" value="Acyl_CoA_acyltransferase"/>
</dbReference>
<dbReference type="AlphaFoldDB" id="A0A086T4J6"/>